<reference evidence="1 2" key="1">
    <citation type="submission" date="2019-08" db="EMBL/GenBank/DDBJ databases">
        <title>In-depth cultivation of the pig gut microbiome towards novel bacterial diversity and tailored functional studies.</title>
        <authorList>
            <person name="Wylensek D."/>
            <person name="Hitch T.C.A."/>
            <person name="Clavel T."/>
        </authorList>
    </citation>
    <scope>NUCLEOTIDE SEQUENCE [LARGE SCALE GENOMIC DNA]</scope>
    <source>
        <strain evidence="1 2">MUC/MUC-530-WT-4D</strain>
    </source>
</reference>
<sequence length="77" mass="9113">MKLFKPSKETDDRYTLLKDDLARTTAELNIAYTNLQNVVEPDLIDYYIYQAKAVQMRYKFLLECVKKIEDSYAKNPL</sequence>
<accession>A0A6L5YRT9</accession>
<evidence type="ECO:0000313" key="1">
    <source>
        <dbReference type="EMBL" id="MST75170.1"/>
    </source>
</evidence>
<gene>
    <name evidence="1" type="ORF">FYJ75_09035</name>
</gene>
<evidence type="ECO:0000313" key="2">
    <source>
        <dbReference type="Proteomes" id="UP000474024"/>
    </source>
</evidence>
<comment type="caution">
    <text evidence="1">The sequence shown here is derived from an EMBL/GenBank/DDBJ whole genome shotgun (WGS) entry which is preliminary data.</text>
</comment>
<dbReference type="Pfam" id="PF10704">
    <property type="entry name" value="DUF2508"/>
    <property type="match status" value="1"/>
</dbReference>
<dbReference type="AlphaFoldDB" id="A0A6L5YRT9"/>
<proteinExistence type="predicted"/>
<dbReference type="EMBL" id="VUNI01000014">
    <property type="protein sequence ID" value="MST75170.1"/>
    <property type="molecule type" value="Genomic_DNA"/>
</dbReference>
<dbReference type="InterPro" id="IPR019644">
    <property type="entry name" value="DUF2508"/>
</dbReference>
<protein>
    <submittedName>
        <fullName evidence="1">DUF2508 family protein</fullName>
    </submittedName>
</protein>
<name>A0A6L5YRT9_9FIRM</name>
<dbReference type="Proteomes" id="UP000474024">
    <property type="component" value="Unassembled WGS sequence"/>
</dbReference>
<organism evidence="1 2">
    <name type="scientific">Roseburia porci</name>
    <dbReference type="NCBI Taxonomy" id="2605790"/>
    <lineage>
        <taxon>Bacteria</taxon>
        <taxon>Bacillati</taxon>
        <taxon>Bacillota</taxon>
        <taxon>Clostridia</taxon>
        <taxon>Lachnospirales</taxon>
        <taxon>Lachnospiraceae</taxon>
        <taxon>Roseburia</taxon>
    </lineage>
</organism>
<keyword evidence="2" id="KW-1185">Reference proteome</keyword>